<evidence type="ECO:0000313" key="1">
    <source>
        <dbReference type="EMBL" id="CAB4151624.1"/>
    </source>
</evidence>
<sequence>MTQDEIIEMAREAGLAYNHDDYPDIWDTFMNVGREEIVAFANLVAAKEREACAKLVDYWESREGEHADAIRARGKQALAQPEQDGDCKKCKDGCPACDARKLQKEVHDLL</sequence>
<name>A0A6J5MXG6_9CAUD</name>
<protein>
    <submittedName>
        <fullName evidence="1">Uncharacterized protein</fullName>
    </submittedName>
</protein>
<dbReference type="EMBL" id="LR796561">
    <property type="protein sequence ID" value="CAB4151624.1"/>
    <property type="molecule type" value="Genomic_DNA"/>
</dbReference>
<proteinExistence type="predicted"/>
<organism evidence="1">
    <name type="scientific">uncultured Caudovirales phage</name>
    <dbReference type="NCBI Taxonomy" id="2100421"/>
    <lineage>
        <taxon>Viruses</taxon>
        <taxon>Duplodnaviria</taxon>
        <taxon>Heunggongvirae</taxon>
        <taxon>Uroviricota</taxon>
        <taxon>Caudoviricetes</taxon>
        <taxon>Peduoviridae</taxon>
        <taxon>Maltschvirus</taxon>
        <taxon>Maltschvirus maltsch</taxon>
    </lineage>
</organism>
<gene>
    <name evidence="1" type="ORF">UFOVP588_23</name>
</gene>
<reference evidence="1" key="1">
    <citation type="submission" date="2020-04" db="EMBL/GenBank/DDBJ databases">
        <authorList>
            <person name="Chiriac C."/>
            <person name="Salcher M."/>
            <person name="Ghai R."/>
            <person name="Kavagutti S V."/>
        </authorList>
    </citation>
    <scope>NUCLEOTIDE SEQUENCE</scope>
</reference>
<accession>A0A6J5MXG6</accession>